<dbReference type="EMBL" id="CM020620">
    <property type="protein sequence ID" value="KAK1869113.1"/>
    <property type="molecule type" value="Genomic_DNA"/>
</dbReference>
<evidence type="ECO:0000313" key="2">
    <source>
        <dbReference type="Proteomes" id="UP000798662"/>
    </source>
</evidence>
<accession>A0ACC3CGX0</accession>
<comment type="caution">
    <text evidence="1">The sequence shown here is derived from an EMBL/GenBank/DDBJ whole genome shotgun (WGS) entry which is preliminary data.</text>
</comment>
<sequence>MRSLRPPPATPAGDYTTALSLAPLADDAWVVLLNRASLRTATGDGAAALADLDAAVAARASVGGPAAAKGEGILWANRALALMALGRYDAALADFSRAVEARPNEVAPWWLAYGQVLFECSRPGDGVGILRRVEGRFQGEDDPHALLAAVQFARGQVADAETEWSLVSRPRQWESRAYLTERGWTPRCMDAMDRFRTLKE</sequence>
<dbReference type="Proteomes" id="UP000798662">
    <property type="component" value="Chromosome 3"/>
</dbReference>
<organism evidence="1 2">
    <name type="scientific">Pyropia yezoensis</name>
    <name type="common">Susabi-nori</name>
    <name type="synonym">Porphyra yezoensis</name>
    <dbReference type="NCBI Taxonomy" id="2788"/>
    <lineage>
        <taxon>Eukaryota</taxon>
        <taxon>Rhodophyta</taxon>
        <taxon>Bangiophyceae</taxon>
        <taxon>Bangiales</taxon>
        <taxon>Bangiaceae</taxon>
        <taxon>Pyropia</taxon>
    </lineage>
</organism>
<keyword evidence="2" id="KW-1185">Reference proteome</keyword>
<gene>
    <name evidence="1" type="ORF">I4F81_011595</name>
</gene>
<proteinExistence type="predicted"/>
<reference evidence="1" key="1">
    <citation type="submission" date="2019-11" db="EMBL/GenBank/DDBJ databases">
        <title>Nori genome reveals adaptations in red seaweeds to the harsh intertidal environment.</title>
        <authorList>
            <person name="Wang D."/>
            <person name="Mao Y."/>
        </authorList>
    </citation>
    <scope>NUCLEOTIDE SEQUENCE</scope>
    <source>
        <tissue evidence="1">Gametophyte</tissue>
    </source>
</reference>
<evidence type="ECO:0000313" key="1">
    <source>
        <dbReference type="EMBL" id="KAK1869113.1"/>
    </source>
</evidence>
<name>A0ACC3CGX0_PYRYE</name>
<protein>
    <submittedName>
        <fullName evidence="1">Uncharacterized protein</fullName>
    </submittedName>
</protein>